<name>A0A150HMU1_9GAMM</name>
<proteinExistence type="predicted"/>
<protein>
    <submittedName>
        <fullName evidence="1">Uncharacterized protein</fullName>
    </submittedName>
</protein>
<dbReference type="PATRIC" id="fig|52133.18.peg.2243"/>
<accession>A0A137XMC6</accession>
<dbReference type="RefSeq" id="WP_061398062.1">
    <property type="nucleotide sequence ID" value="NZ_CP173025.1"/>
</dbReference>
<gene>
    <name evidence="1" type="ORF">AVENLUH5627_02165</name>
</gene>
<evidence type="ECO:0000313" key="1">
    <source>
        <dbReference type="EMBL" id="KXZ67463.1"/>
    </source>
</evidence>
<reference evidence="1 2" key="1">
    <citation type="journal article" date="2016" name="Sci. Rep.">
        <title>Genomic and phenotypic characterization of the species Acinetobacter venetianus.</title>
        <authorList>
            <person name="Fondi M."/>
            <person name="Maida I."/>
            <person name="Perrin E."/>
            <person name="Orlandini V."/>
            <person name="La Torre L."/>
            <person name="Bosi E."/>
            <person name="Negroni A."/>
            <person name="Zanaroli G."/>
            <person name="Fava F."/>
            <person name="Decorosi F."/>
            <person name="Giovannetti L."/>
            <person name="Viti C."/>
            <person name="Vaneechoutte M."/>
            <person name="Dijkshoorn L."/>
            <person name="Fani R."/>
        </authorList>
    </citation>
    <scope>NUCLEOTIDE SEQUENCE [LARGE SCALE GENOMIC DNA]</scope>
    <source>
        <strain evidence="1 2">LUH5627</strain>
    </source>
</reference>
<sequence>MKHTLPASLGSSKFIIFSVFVWLILLWAQATYIVIIGGNGYLFWTAFGLLALTILSLRPSILKNRTAFVLTAVLLIYLIFNSLFCTYLILAFYCIFYLYSGNYKHKRLIKLVSLFLIMIIFALYQSQSLHELKIHYSHYNTGETWQQYGAL</sequence>
<dbReference type="Proteomes" id="UP000075680">
    <property type="component" value="Unassembled WGS sequence"/>
</dbReference>
<dbReference type="EMBL" id="JRUE01000188">
    <property type="protein sequence ID" value="KXZ67463.1"/>
    <property type="molecule type" value="Genomic_DNA"/>
</dbReference>
<comment type="caution">
    <text evidence="1">The sequence shown here is derived from an EMBL/GenBank/DDBJ whole genome shotgun (WGS) entry which is preliminary data.</text>
</comment>
<dbReference type="AlphaFoldDB" id="A0A150HMU1"/>
<evidence type="ECO:0000313" key="2">
    <source>
        <dbReference type="Proteomes" id="UP000075680"/>
    </source>
</evidence>
<accession>A0A150HMU1</accession>
<organism evidence="1 2">
    <name type="scientific">Acinetobacter venetianus</name>
    <dbReference type="NCBI Taxonomy" id="52133"/>
    <lineage>
        <taxon>Bacteria</taxon>
        <taxon>Pseudomonadati</taxon>
        <taxon>Pseudomonadota</taxon>
        <taxon>Gammaproteobacteria</taxon>
        <taxon>Moraxellales</taxon>
        <taxon>Moraxellaceae</taxon>
        <taxon>Acinetobacter</taxon>
    </lineage>
</organism>